<dbReference type="SUPFAM" id="SSF89028">
    <property type="entry name" value="Cobalamin adenosyltransferase-like"/>
    <property type="match status" value="1"/>
</dbReference>
<evidence type="ECO:0000256" key="3">
    <source>
        <dbReference type="ARBA" id="ARBA00022840"/>
    </source>
</evidence>
<feature type="domain" description="Cobalamin adenosyltransferase-like" evidence="6">
    <location>
        <begin position="175"/>
        <end position="373"/>
    </location>
</feature>
<gene>
    <name evidence="7" type="ORF">PTTT1_LOCUS10456</name>
</gene>
<feature type="compositionally biased region" description="Acidic residues" evidence="5">
    <location>
        <begin position="264"/>
        <end position="278"/>
    </location>
</feature>
<evidence type="ECO:0000313" key="7">
    <source>
        <dbReference type="EMBL" id="CAG9279554.1"/>
    </source>
</evidence>
<feature type="compositionally biased region" description="Basic and acidic residues" evidence="5">
    <location>
        <begin position="147"/>
        <end position="158"/>
    </location>
</feature>
<proteinExistence type="inferred from homology"/>
<keyword evidence="2 4" id="KW-0547">Nucleotide-binding</keyword>
<organism evidence="7">
    <name type="scientific">Phaeodactylum tricornutum</name>
    <name type="common">Diatom</name>
    <dbReference type="NCBI Taxonomy" id="2850"/>
    <lineage>
        <taxon>Eukaryota</taxon>
        <taxon>Sar</taxon>
        <taxon>Stramenopiles</taxon>
        <taxon>Ochrophyta</taxon>
        <taxon>Bacillariophyta</taxon>
        <taxon>Bacillariophyceae</taxon>
        <taxon>Bacillariophycidae</taxon>
        <taxon>Naviculales</taxon>
        <taxon>Phaeodactylaceae</taxon>
        <taxon>Phaeodactylum</taxon>
    </lineage>
</organism>
<reference evidence="7" key="1">
    <citation type="submission" date="2022-02" db="EMBL/GenBank/DDBJ databases">
        <authorList>
            <person name="Giguere J D."/>
        </authorList>
    </citation>
    <scope>NUCLEOTIDE SEQUENCE</scope>
    <source>
        <strain evidence="7">CCAP 1055/1</strain>
    </source>
</reference>
<comment type="similarity">
    <text evidence="4">Belongs to the Cob(I)alamin adenosyltransferase family.</text>
</comment>
<accession>A0A8J9SR44</accession>
<dbReference type="Gene3D" id="1.20.1200.10">
    <property type="entry name" value="Cobalamin adenosyltransferase-like"/>
    <property type="match status" value="1"/>
</dbReference>
<feature type="region of interest" description="Disordered" evidence="5">
    <location>
        <begin position="147"/>
        <end position="175"/>
    </location>
</feature>
<dbReference type="InterPro" id="IPR016030">
    <property type="entry name" value="CblAdoTrfase-like"/>
</dbReference>
<dbReference type="NCBIfam" id="TIGR00636">
    <property type="entry name" value="PduO_Nterm"/>
    <property type="match status" value="1"/>
</dbReference>
<evidence type="ECO:0000256" key="2">
    <source>
        <dbReference type="ARBA" id="ARBA00022741"/>
    </source>
</evidence>
<dbReference type="Pfam" id="PF17653">
    <property type="entry name" value="DUF5522"/>
    <property type="match status" value="1"/>
</dbReference>
<dbReference type="AlphaFoldDB" id="A0A8J9SR44"/>
<name>A0A8J9SR44_PHATR</name>
<dbReference type="InterPro" id="IPR029499">
    <property type="entry name" value="PduO-typ"/>
</dbReference>
<sequence length="407" mass="45704">MRSAGRLSFRIPTVRFTRLSLAPIRSQRPLLRPNVLVVTRLGSDRTKSMPVTDIEDLHATALKLGSTTYVDPFTGFTVFTELAHLHRGVCCGSQCRHCPYGWTNVPEDGPRRDPKVESGNKSAVQALLKQIEANKDHKEIQRLLDVQKNDEADRKDAQKTGGRHGGRLTTKNVPYTRTGDLGQSMLLTGERRSKADVVFEAMGTVDELCSIVGVVHAELQRPDDEHEYGALQEWLLEVMSRLFDIGSHVAKPKRLKRNQHADTVSDDDDDASSTSEEEDRVFVADGIGGGFDRQHIHTLEDWIDQMTEDLPELLSFILPTGAISAAQLHNARCVCRRAERRVVPLVQAGICDPNALKYLNRLSDFFFSAARWVNYCQGLDEYQYRKPSKLATQRGRVTVPFEQGKPK</sequence>
<dbReference type="PANTHER" id="PTHR12213">
    <property type="entry name" value="CORRINOID ADENOSYLTRANSFERASE"/>
    <property type="match status" value="1"/>
</dbReference>
<evidence type="ECO:0000259" key="6">
    <source>
        <dbReference type="Pfam" id="PF01923"/>
    </source>
</evidence>
<dbReference type="InterPro" id="IPR040807">
    <property type="entry name" value="DUF5522"/>
</dbReference>
<dbReference type="InterPro" id="IPR036451">
    <property type="entry name" value="CblAdoTrfase-like_sf"/>
</dbReference>
<keyword evidence="3 4" id="KW-0067">ATP-binding</keyword>
<dbReference type="EMBL" id="OU594953">
    <property type="protein sequence ID" value="CAG9279554.1"/>
    <property type="molecule type" value="Genomic_DNA"/>
</dbReference>
<dbReference type="GO" id="GO:0008817">
    <property type="term" value="F:corrinoid adenosyltransferase activity"/>
    <property type="evidence" value="ECO:0007669"/>
    <property type="project" value="TreeGrafter"/>
</dbReference>
<keyword evidence="1 4" id="KW-0808">Transferase</keyword>
<dbReference type="PANTHER" id="PTHR12213:SF0">
    <property type="entry name" value="CORRINOID ADENOSYLTRANSFERASE MMAB"/>
    <property type="match status" value="1"/>
</dbReference>
<feature type="region of interest" description="Disordered" evidence="5">
    <location>
        <begin position="254"/>
        <end position="278"/>
    </location>
</feature>
<protein>
    <recommendedName>
        <fullName evidence="6">Cobalamin adenosyltransferase-like domain-containing protein</fullName>
    </recommendedName>
</protein>
<evidence type="ECO:0000256" key="4">
    <source>
        <dbReference type="RuleBase" id="RU366026"/>
    </source>
</evidence>
<dbReference type="Proteomes" id="UP000836788">
    <property type="component" value="Chromosome 12"/>
</dbReference>
<evidence type="ECO:0000256" key="1">
    <source>
        <dbReference type="ARBA" id="ARBA00022679"/>
    </source>
</evidence>
<dbReference type="GO" id="GO:0005524">
    <property type="term" value="F:ATP binding"/>
    <property type="evidence" value="ECO:0007669"/>
    <property type="project" value="UniProtKB-UniRule"/>
</dbReference>
<evidence type="ECO:0000256" key="5">
    <source>
        <dbReference type="SAM" id="MobiDB-lite"/>
    </source>
</evidence>
<dbReference type="Pfam" id="PF01923">
    <property type="entry name" value="Cob_adeno_trans"/>
    <property type="match status" value="1"/>
</dbReference>